<dbReference type="Pfam" id="PF02518">
    <property type="entry name" value="HATPase_c"/>
    <property type="match status" value="1"/>
</dbReference>
<feature type="transmembrane region" description="Helical" evidence="8">
    <location>
        <begin position="135"/>
        <end position="158"/>
    </location>
</feature>
<dbReference type="PANTHER" id="PTHR34220">
    <property type="entry name" value="SENSOR HISTIDINE KINASE YPDA"/>
    <property type="match status" value="1"/>
</dbReference>
<keyword evidence="5" id="KW-0418">Kinase</keyword>
<evidence type="ECO:0000256" key="4">
    <source>
        <dbReference type="ARBA" id="ARBA00022741"/>
    </source>
</evidence>
<accession>A0ABX1XHP0</accession>
<dbReference type="InterPro" id="IPR005467">
    <property type="entry name" value="His_kinase_dom"/>
</dbReference>
<dbReference type="PROSITE" id="PS50109">
    <property type="entry name" value="HIS_KIN"/>
    <property type="match status" value="1"/>
</dbReference>
<evidence type="ECO:0000256" key="8">
    <source>
        <dbReference type="SAM" id="Phobius"/>
    </source>
</evidence>
<comment type="caution">
    <text evidence="10">The sequence shown here is derived from an EMBL/GenBank/DDBJ whole genome shotgun (WGS) entry which is preliminary data.</text>
</comment>
<dbReference type="InterPro" id="IPR004358">
    <property type="entry name" value="Sig_transdc_His_kin-like_C"/>
</dbReference>
<comment type="catalytic activity">
    <reaction evidence="1">
        <text>ATP + protein L-histidine = ADP + protein N-phospho-L-histidine.</text>
        <dbReference type="EC" id="2.7.13.3"/>
    </reaction>
</comment>
<evidence type="ECO:0000256" key="2">
    <source>
        <dbReference type="ARBA" id="ARBA00012438"/>
    </source>
</evidence>
<dbReference type="InterPro" id="IPR050640">
    <property type="entry name" value="Bact_2-comp_sensor_kinase"/>
</dbReference>
<dbReference type="InterPro" id="IPR010559">
    <property type="entry name" value="Sig_transdc_His_kin_internal"/>
</dbReference>
<dbReference type="Proteomes" id="UP000653578">
    <property type="component" value="Unassembled WGS sequence"/>
</dbReference>
<keyword evidence="8" id="KW-1133">Transmembrane helix</keyword>
<dbReference type="InterPro" id="IPR036890">
    <property type="entry name" value="HATPase_C_sf"/>
</dbReference>
<evidence type="ECO:0000256" key="6">
    <source>
        <dbReference type="ARBA" id="ARBA00022840"/>
    </source>
</evidence>
<dbReference type="PRINTS" id="PR00344">
    <property type="entry name" value="BCTRLSENSOR"/>
</dbReference>
<keyword evidence="3" id="KW-0808">Transferase</keyword>
<feature type="transmembrane region" description="Helical" evidence="8">
    <location>
        <begin position="103"/>
        <end position="123"/>
    </location>
</feature>
<keyword evidence="8" id="KW-0812">Transmembrane</keyword>
<proteinExistence type="predicted"/>
<reference evidence="10 11" key="1">
    <citation type="submission" date="2019-10" db="EMBL/GenBank/DDBJ databases">
        <title>Description of Paenibacillus humi sp. nov.</title>
        <authorList>
            <person name="Carlier A."/>
            <person name="Qi S."/>
        </authorList>
    </citation>
    <scope>NUCLEOTIDE SEQUENCE [LARGE SCALE GENOMIC DNA]</scope>
    <source>
        <strain evidence="10 11">LMG 31461</strain>
    </source>
</reference>
<dbReference type="Pfam" id="PF06580">
    <property type="entry name" value="His_kinase"/>
    <property type="match status" value="1"/>
</dbReference>
<keyword evidence="11" id="KW-1185">Reference proteome</keyword>
<dbReference type="SMART" id="SM00387">
    <property type="entry name" value="HATPase_c"/>
    <property type="match status" value="1"/>
</dbReference>
<sequence>MSMNIVKDFLLQLAIIATLVFTFQTFFATKSMRNKQHIGVIQAVLLAVAIVLCMSFPAYITANVRLDIRIVPLLLGALYGGWRTGIFLSATIILYRLLLGADLGLYTTIVTLVVSMPVILTSQKSFQHGGKNKRIKLALLLSIFYCLVGIAFGSIIGGVFIKTLLINLIHVCIATLAVWLFTSLNETIKEILLKNQQLQSAAKDAEISFLRSQINPHFLYNSLNSIAALCIDEPQKAEALTLDLSQYMQSRFNFKHMDTFTTIENELELVEIYLNIERARFGTRLAVEYDVDRQLAMCIPPLILQPLVENAIRHGLMTTLGGGTVIISIKKETDDVVRFAVEDNGIGMSTSTQEHIWHVDETKQGIGIGLQNLSQRMELLYGQRIHIESTEGIGTKVFFDIPVKPFELIGG</sequence>
<evidence type="ECO:0000313" key="11">
    <source>
        <dbReference type="Proteomes" id="UP000653578"/>
    </source>
</evidence>
<dbReference type="Gene3D" id="3.30.565.10">
    <property type="entry name" value="Histidine kinase-like ATPase, C-terminal domain"/>
    <property type="match status" value="1"/>
</dbReference>
<feature type="transmembrane region" description="Helical" evidence="8">
    <location>
        <begin position="164"/>
        <end position="184"/>
    </location>
</feature>
<name>A0ABX1XHP0_9BACL</name>
<dbReference type="PANTHER" id="PTHR34220:SF7">
    <property type="entry name" value="SENSOR HISTIDINE KINASE YPDA"/>
    <property type="match status" value="1"/>
</dbReference>
<keyword evidence="7" id="KW-0902">Two-component regulatory system</keyword>
<keyword evidence="8" id="KW-0472">Membrane</keyword>
<protein>
    <recommendedName>
        <fullName evidence="2">histidine kinase</fullName>
        <ecNumber evidence="2">2.7.13.3</ecNumber>
    </recommendedName>
</protein>
<dbReference type="InterPro" id="IPR003594">
    <property type="entry name" value="HATPase_dom"/>
</dbReference>
<evidence type="ECO:0000256" key="1">
    <source>
        <dbReference type="ARBA" id="ARBA00000085"/>
    </source>
</evidence>
<evidence type="ECO:0000256" key="5">
    <source>
        <dbReference type="ARBA" id="ARBA00022777"/>
    </source>
</evidence>
<keyword evidence="4" id="KW-0547">Nucleotide-binding</keyword>
<dbReference type="EMBL" id="WHNY01000072">
    <property type="protein sequence ID" value="NOU67596.1"/>
    <property type="molecule type" value="Genomic_DNA"/>
</dbReference>
<dbReference type="EC" id="2.7.13.3" evidence="2"/>
<feature type="transmembrane region" description="Helical" evidence="8">
    <location>
        <begin position="73"/>
        <end position="97"/>
    </location>
</feature>
<evidence type="ECO:0000313" key="10">
    <source>
        <dbReference type="EMBL" id="NOU67596.1"/>
    </source>
</evidence>
<keyword evidence="6" id="KW-0067">ATP-binding</keyword>
<evidence type="ECO:0000259" key="9">
    <source>
        <dbReference type="PROSITE" id="PS50109"/>
    </source>
</evidence>
<feature type="transmembrane region" description="Helical" evidence="8">
    <location>
        <begin position="38"/>
        <end position="61"/>
    </location>
</feature>
<evidence type="ECO:0000256" key="7">
    <source>
        <dbReference type="ARBA" id="ARBA00023012"/>
    </source>
</evidence>
<organism evidence="10 11">
    <name type="scientific">Paenibacillus plantarum</name>
    <dbReference type="NCBI Taxonomy" id="2654975"/>
    <lineage>
        <taxon>Bacteria</taxon>
        <taxon>Bacillati</taxon>
        <taxon>Bacillota</taxon>
        <taxon>Bacilli</taxon>
        <taxon>Bacillales</taxon>
        <taxon>Paenibacillaceae</taxon>
        <taxon>Paenibacillus</taxon>
    </lineage>
</organism>
<dbReference type="SUPFAM" id="SSF55874">
    <property type="entry name" value="ATPase domain of HSP90 chaperone/DNA topoisomerase II/histidine kinase"/>
    <property type="match status" value="1"/>
</dbReference>
<gene>
    <name evidence="10" type="ORF">GC096_26530</name>
</gene>
<evidence type="ECO:0000256" key="3">
    <source>
        <dbReference type="ARBA" id="ARBA00022679"/>
    </source>
</evidence>
<feature type="domain" description="Histidine kinase" evidence="9">
    <location>
        <begin position="303"/>
        <end position="405"/>
    </location>
</feature>